<dbReference type="Proteomes" id="UP000652198">
    <property type="component" value="Unassembled WGS sequence"/>
</dbReference>
<protein>
    <submittedName>
        <fullName evidence="4">4-oxalocrotonate tautomerase</fullName>
    </submittedName>
</protein>
<dbReference type="Pfam" id="PF01361">
    <property type="entry name" value="Tautomerase"/>
    <property type="match status" value="1"/>
</dbReference>
<dbReference type="InterPro" id="IPR004370">
    <property type="entry name" value="4-OT-like_dom"/>
</dbReference>
<dbReference type="PANTHER" id="PTHR35530:SF1">
    <property type="entry name" value="2-HYDROXYMUCONATE TAUTOMERASE"/>
    <property type="match status" value="1"/>
</dbReference>
<keyword evidence="5" id="KW-1185">Reference proteome</keyword>
<evidence type="ECO:0000313" key="4">
    <source>
        <dbReference type="EMBL" id="NPT47933.1"/>
    </source>
</evidence>
<comment type="caution">
    <text evidence="4">The sequence shown here is derived from an EMBL/GenBank/DDBJ whole genome shotgun (WGS) entry which is preliminary data.</text>
</comment>
<reference evidence="4 5" key="1">
    <citation type="submission" date="2019-11" db="EMBL/GenBank/DDBJ databases">
        <title>Metabolism of dissolved organic matter in forest soils.</title>
        <authorList>
            <person name="Cyle K.T."/>
            <person name="Wilhelm R.C."/>
            <person name="Martinez C.E."/>
        </authorList>
    </citation>
    <scope>NUCLEOTIDE SEQUENCE [LARGE SCALE GENOMIC DNA]</scope>
    <source>
        <strain evidence="4 5">1N</strain>
    </source>
</reference>
<evidence type="ECO:0000313" key="5">
    <source>
        <dbReference type="Proteomes" id="UP000652198"/>
    </source>
</evidence>
<organism evidence="4 5">
    <name type="scientific">Paraburkholderia solitsugae</name>
    <dbReference type="NCBI Taxonomy" id="2675748"/>
    <lineage>
        <taxon>Bacteria</taxon>
        <taxon>Pseudomonadati</taxon>
        <taxon>Pseudomonadota</taxon>
        <taxon>Betaproteobacteria</taxon>
        <taxon>Burkholderiales</taxon>
        <taxon>Burkholderiaceae</taxon>
        <taxon>Paraburkholderia</taxon>
    </lineage>
</organism>
<evidence type="ECO:0000256" key="2">
    <source>
        <dbReference type="ARBA" id="ARBA00023235"/>
    </source>
</evidence>
<proteinExistence type="inferred from homology"/>
<comment type="similarity">
    <text evidence="1">Belongs to the 4-oxalocrotonate tautomerase family.</text>
</comment>
<evidence type="ECO:0000256" key="1">
    <source>
        <dbReference type="ARBA" id="ARBA00006723"/>
    </source>
</evidence>
<name>A0ABX2C6T4_9BURK</name>
<dbReference type="SUPFAM" id="SSF55331">
    <property type="entry name" value="Tautomerase/MIF"/>
    <property type="match status" value="1"/>
</dbReference>
<dbReference type="NCBIfam" id="NF001966">
    <property type="entry name" value="PRK00745.1"/>
    <property type="match status" value="1"/>
</dbReference>
<keyword evidence="2" id="KW-0413">Isomerase</keyword>
<accession>A0ABX2C6T4</accession>
<dbReference type="RefSeq" id="WP_172318956.1">
    <property type="nucleotide sequence ID" value="NZ_WOEY01000183.1"/>
</dbReference>
<gene>
    <name evidence="4" type="ORF">GNZ12_42915</name>
</gene>
<dbReference type="Gene3D" id="3.30.429.10">
    <property type="entry name" value="Macrophage Migration Inhibitory Factor"/>
    <property type="match status" value="1"/>
</dbReference>
<dbReference type="EMBL" id="WOEY01000183">
    <property type="protein sequence ID" value="NPT47933.1"/>
    <property type="molecule type" value="Genomic_DNA"/>
</dbReference>
<dbReference type="InterPro" id="IPR014347">
    <property type="entry name" value="Tautomerase/MIF_sf"/>
</dbReference>
<dbReference type="PANTHER" id="PTHR35530">
    <property type="entry name" value="TAUTOMERASE-RELATED"/>
    <property type="match status" value="1"/>
</dbReference>
<feature type="domain" description="4-oxalocrotonate tautomerase-like" evidence="3">
    <location>
        <begin position="42"/>
        <end position="96"/>
    </location>
</feature>
<evidence type="ECO:0000259" key="3">
    <source>
        <dbReference type="Pfam" id="PF01361"/>
    </source>
</evidence>
<sequence length="103" mass="11466">MAARLKGRWNGPLCCASSTGSIARTAIKFTSQRHSSRSRAMPTFHIELFEGRSLEQKRQFVEAITKATCESLGVEPNSVDIILTDVKRENWATGGRLWSEPEA</sequence>